<evidence type="ECO:0000256" key="1">
    <source>
        <dbReference type="ARBA" id="ARBA00023015"/>
    </source>
</evidence>
<dbReference type="PROSITE" id="PS51118">
    <property type="entry name" value="HTH_HXLR"/>
    <property type="match status" value="2"/>
</dbReference>
<dbReference type="Pfam" id="PF01638">
    <property type="entry name" value="HxlR"/>
    <property type="match status" value="2"/>
</dbReference>
<dbReference type="InterPro" id="IPR002577">
    <property type="entry name" value="HTH_HxlR"/>
</dbReference>
<keyword evidence="7" id="KW-1185">Reference proteome</keyword>
<proteinExistence type="predicted"/>
<dbReference type="InterPro" id="IPR036390">
    <property type="entry name" value="WH_DNA-bd_sf"/>
</dbReference>
<evidence type="ECO:0000256" key="2">
    <source>
        <dbReference type="ARBA" id="ARBA00023125"/>
    </source>
</evidence>
<reference evidence="7" key="1">
    <citation type="journal article" date="2019" name="Int. J. Syst. Evol. Microbiol.">
        <title>The Global Catalogue of Microorganisms (GCM) 10K type strain sequencing project: providing services to taxonomists for standard genome sequencing and annotation.</title>
        <authorList>
            <consortium name="The Broad Institute Genomics Platform"/>
            <consortium name="The Broad Institute Genome Sequencing Center for Infectious Disease"/>
            <person name="Wu L."/>
            <person name="Ma J."/>
        </authorList>
    </citation>
    <scope>NUCLEOTIDE SEQUENCE [LARGE SCALE GENOMIC DNA]</scope>
    <source>
        <strain evidence="7">JCM 17125</strain>
    </source>
</reference>
<feature type="region of interest" description="Disordered" evidence="4">
    <location>
        <begin position="161"/>
        <end position="182"/>
    </location>
</feature>
<dbReference type="PANTHER" id="PTHR33204">
    <property type="entry name" value="TRANSCRIPTIONAL REGULATOR, MARR FAMILY"/>
    <property type="match status" value="1"/>
</dbReference>
<feature type="domain" description="HTH hxlR-type" evidence="5">
    <location>
        <begin position="190"/>
        <end position="290"/>
    </location>
</feature>
<evidence type="ECO:0000259" key="5">
    <source>
        <dbReference type="PROSITE" id="PS51118"/>
    </source>
</evidence>
<organism evidence="6 7">
    <name type="scientific">Terrabacter ginsenosidimutans</name>
    <dbReference type="NCBI Taxonomy" id="490575"/>
    <lineage>
        <taxon>Bacteria</taxon>
        <taxon>Bacillati</taxon>
        <taxon>Actinomycetota</taxon>
        <taxon>Actinomycetes</taxon>
        <taxon>Micrococcales</taxon>
        <taxon>Intrasporangiaceae</taxon>
        <taxon>Terrabacter</taxon>
    </lineage>
</organism>
<dbReference type="EMBL" id="BAABDC010000002">
    <property type="protein sequence ID" value="GAA3697810.1"/>
    <property type="molecule type" value="Genomic_DNA"/>
</dbReference>
<gene>
    <name evidence="6" type="ORF">GCM10022399_12720</name>
</gene>
<dbReference type="Proteomes" id="UP001501468">
    <property type="component" value="Unassembled WGS sequence"/>
</dbReference>
<evidence type="ECO:0000256" key="3">
    <source>
        <dbReference type="ARBA" id="ARBA00023163"/>
    </source>
</evidence>
<dbReference type="PANTHER" id="PTHR33204:SF18">
    <property type="entry name" value="TRANSCRIPTIONAL REGULATORY PROTEIN"/>
    <property type="match status" value="1"/>
</dbReference>
<dbReference type="RefSeq" id="WP_344943224.1">
    <property type="nucleotide sequence ID" value="NZ_BAABDC010000002.1"/>
</dbReference>
<evidence type="ECO:0000256" key="4">
    <source>
        <dbReference type="SAM" id="MobiDB-lite"/>
    </source>
</evidence>
<name>A0ABP7CX59_9MICO</name>
<keyword evidence="2" id="KW-0238">DNA-binding</keyword>
<accession>A0ABP7CX59</accession>
<keyword evidence="1" id="KW-0805">Transcription regulation</keyword>
<feature type="domain" description="HTH hxlR-type" evidence="5">
    <location>
        <begin position="22"/>
        <end position="124"/>
    </location>
</feature>
<evidence type="ECO:0000313" key="6">
    <source>
        <dbReference type="EMBL" id="GAA3697810.1"/>
    </source>
</evidence>
<dbReference type="Gene3D" id="1.10.10.10">
    <property type="entry name" value="Winged helix-like DNA-binding domain superfamily/Winged helix DNA-binding domain"/>
    <property type="match status" value="2"/>
</dbReference>
<keyword evidence="3" id="KW-0804">Transcription</keyword>
<protein>
    <submittedName>
        <fullName evidence="6">Helix-turn-helix domain-containing protein</fullName>
    </submittedName>
</protein>
<comment type="caution">
    <text evidence="6">The sequence shown here is derived from an EMBL/GenBank/DDBJ whole genome shotgun (WGS) entry which is preliminary data.</text>
</comment>
<sequence length="335" mass="36737">MPSVSEPTVDDVDLGTVPTQLDPGSTNAIGRMLGLLGDEWTLLILQRALRGTTRYGQFLDEVAISNAVLTSRLATMEREGVLHRVVYQERPVRAEYVLTARGRGLWPVTIAIWDWERRWVPGHAQTLPAMRHALCGQDFAPVLTCRSCREAVRSGTVHAEWGPSGSWERSVPESATRRRSDPRAADRSFAGLFPETMSIFGNRWSSALIGASLRGLTRFGDFVDALGAPPSLVAERLRAFCDIGVLEARGRRGPGRVGRAEYHLTEKGHAFYPVVAVAIDWAQHWYAADEGPALVQEHVPCGAPLVVALACDQCSADLHGSDIEIVPRTARRAAR</sequence>
<dbReference type="InterPro" id="IPR036388">
    <property type="entry name" value="WH-like_DNA-bd_sf"/>
</dbReference>
<evidence type="ECO:0000313" key="7">
    <source>
        <dbReference type="Proteomes" id="UP001501468"/>
    </source>
</evidence>
<dbReference type="SUPFAM" id="SSF46785">
    <property type="entry name" value="Winged helix' DNA-binding domain"/>
    <property type="match status" value="2"/>
</dbReference>